<evidence type="ECO:0000256" key="2">
    <source>
        <dbReference type="ARBA" id="ARBA00023125"/>
    </source>
</evidence>
<dbReference type="InterPro" id="IPR013762">
    <property type="entry name" value="Integrase-like_cat_sf"/>
</dbReference>
<dbReference type="PROSITE" id="PS51900">
    <property type="entry name" value="CB"/>
    <property type="match status" value="1"/>
</dbReference>
<dbReference type="Gene3D" id="1.10.150.130">
    <property type="match status" value="1"/>
</dbReference>
<dbReference type="GO" id="GO:0006310">
    <property type="term" value="P:DNA recombination"/>
    <property type="evidence" value="ECO:0007669"/>
    <property type="project" value="UniProtKB-KW"/>
</dbReference>
<dbReference type="GO" id="GO:0015074">
    <property type="term" value="P:DNA integration"/>
    <property type="evidence" value="ECO:0007669"/>
    <property type="project" value="InterPro"/>
</dbReference>
<dbReference type="AlphaFoldDB" id="A0A859FEJ3"/>
<dbReference type="RefSeq" id="WP_176009325.1">
    <property type="nucleotide sequence ID" value="NZ_CP041372.2"/>
</dbReference>
<dbReference type="SUPFAM" id="SSF56349">
    <property type="entry name" value="DNA breaking-rejoining enzymes"/>
    <property type="match status" value="1"/>
</dbReference>
<dbReference type="PANTHER" id="PTHR30349">
    <property type="entry name" value="PHAGE INTEGRASE-RELATED"/>
    <property type="match status" value="1"/>
</dbReference>
<evidence type="ECO:0000256" key="3">
    <source>
        <dbReference type="ARBA" id="ARBA00023172"/>
    </source>
</evidence>
<evidence type="ECO:0000259" key="5">
    <source>
        <dbReference type="PROSITE" id="PS51900"/>
    </source>
</evidence>
<evidence type="ECO:0000313" key="7">
    <source>
        <dbReference type="Proteomes" id="UP000318138"/>
    </source>
</evidence>
<evidence type="ECO:0000256" key="4">
    <source>
        <dbReference type="PROSITE-ProRule" id="PRU01248"/>
    </source>
</evidence>
<evidence type="ECO:0000313" key="6">
    <source>
        <dbReference type="EMBL" id="QKS71290.1"/>
    </source>
</evidence>
<dbReference type="InterPro" id="IPR050090">
    <property type="entry name" value="Tyrosine_recombinase_XerCD"/>
</dbReference>
<keyword evidence="7" id="KW-1185">Reference proteome</keyword>
<dbReference type="InterPro" id="IPR011010">
    <property type="entry name" value="DNA_brk_join_enz"/>
</dbReference>
<sequence length="266" mass="31070">MPFGYGEFLRSEGLRETTIDEHVRQVTYFFTYLDRRYKSQKELYEINPSDIKDYLEEKKVQELKLSSRKKILSILKRFFHFSWKTSKISIDPAVKIELVEEHVVEHEDTQYELLRDVLYDLIRSNEPDKRIAIYCLALHGLRPEEFKVKVANLRDRSLEITHPGHERVIALDDLSGTFLRNYVKGKFPTDFILESTGQDGTIKAVERMTIGLNLKKVAKKYNLGRITTNEIRRSYAAYLVNQEKSYDQAAMILGIDKISLLKLLGS</sequence>
<dbReference type="EMBL" id="CP041372">
    <property type="protein sequence ID" value="QKS71290.1"/>
    <property type="molecule type" value="Genomic_DNA"/>
</dbReference>
<dbReference type="KEGG" id="psua:FLK61_31775"/>
<accession>A0A859FEJ3</accession>
<proteinExistence type="inferred from homology"/>
<dbReference type="PANTHER" id="PTHR30349:SF41">
    <property type="entry name" value="INTEGRASE_RECOMBINASE PROTEIN MJ0367-RELATED"/>
    <property type="match status" value="1"/>
</dbReference>
<reference evidence="7" key="1">
    <citation type="submission" date="2019-07" db="EMBL/GenBank/DDBJ databases">
        <title>Bacillus alkalisoli sp. nov. isolated from saline soil.</title>
        <authorList>
            <person name="Sun J.-Q."/>
            <person name="Xu L."/>
        </authorList>
    </citation>
    <scope>NUCLEOTIDE SEQUENCE [LARGE SCALE GENOMIC DNA]</scope>
    <source>
        <strain evidence="7">M4U3P1</strain>
    </source>
</reference>
<dbReference type="Pfam" id="PF02899">
    <property type="entry name" value="Phage_int_SAM_1"/>
    <property type="match status" value="1"/>
</dbReference>
<dbReference type="InterPro" id="IPR004107">
    <property type="entry name" value="Integrase_SAM-like_N"/>
</dbReference>
<dbReference type="InterPro" id="IPR010998">
    <property type="entry name" value="Integrase_recombinase_N"/>
</dbReference>
<organism evidence="6 7">
    <name type="scientific">Paenalkalicoccus suaedae</name>
    <dbReference type="NCBI Taxonomy" id="2592382"/>
    <lineage>
        <taxon>Bacteria</taxon>
        <taxon>Bacillati</taxon>
        <taxon>Bacillota</taxon>
        <taxon>Bacilli</taxon>
        <taxon>Bacillales</taxon>
        <taxon>Bacillaceae</taxon>
        <taxon>Paenalkalicoccus</taxon>
    </lineage>
</organism>
<keyword evidence="3" id="KW-0233">DNA recombination</keyword>
<name>A0A859FEJ3_9BACI</name>
<gene>
    <name evidence="6" type="ORF">FLK61_31775</name>
</gene>
<dbReference type="Proteomes" id="UP000318138">
    <property type="component" value="Chromosome"/>
</dbReference>
<dbReference type="Gene3D" id="1.10.443.10">
    <property type="entry name" value="Intergrase catalytic core"/>
    <property type="match status" value="1"/>
</dbReference>
<evidence type="ECO:0000256" key="1">
    <source>
        <dbReference type="ARBA" id="ARBA00008857"/>
    </source>
</evidence>
<keyword evidence="2 4" id="KW-0238">DNA-binding</keyword>
<protein>
    <submittedName>
        <fullName evidence="6">Site-specific integrase</fullName>
    </submittedName>
</protein>
<comment type="similarity">
    <text evidence="1">Belongs to the 'phage' integrase family.</text>
</comment>
<dbReference type="GO" id="GO:0003677">
    <property type="term" value="F:DNA binding"/>
    <property type="evidence" value="ECO:0007669"/>
    <property type="project" value="UniProtKB-UniRule"/>
</dbReference>
<dbReference type="InterPro" id="IPR044068">
    <property type="entry name" value="CB"/>
</dbReference>
<feature type="domain" description="Core-binding (CB)" evidence="5">
    <location>
        <begin position="1"/>
        <end position="83"/>
    </location>
</feature>